<evidence type="ECO:0000313" key="3">
    <source>
        <dbReference type="EMBL" id="MBI6874171.1"/>
    </source>
</evidence>
<evidence type="ECO:0000256" key="1">
    <source>
        <dbReference type="SAM" id="Phobius"/>
    </source>
</evidence>
<feature type="transmembrane region" description="Helical" evidence="1">
    <location>
        <begin position="153"/>
        <end position="171"/>
    </location>
</feature>
<dbReference type="GO" id="GO:0080120">
    <property type="term" value="P:CAAX-box protein maturation"/>
    <property type="evidence" value="ECO:0007669"/>
    <property type="project" value="UniProtKB-ARBA"/>
</dbReference>
<keyword evidence="1" id="KW-0812">Transmembrane</keyword>
<keyword evidence="1" id="KW-0472">Membrane</keyword>
<feature type="transmembrane region" description="Helical" evidence="1">
    <location>
        <begin position="101"/>
        <end position="123"/>
    </location>
</feature>
<dbReference type="PANTHER" id="PTHR39430">
    <property type="entry name" value="MEMBRANE-ASSOCIATED PROTEASE-RELATED"/>
    <property type="match status" value="1"/>
</dbReference>
<sequence>MTGLSLYLFIFIIPIILYLKLRDKVNPFEYLKLKDNLFKGILTGFFISTIFIISLIIKNIIVQDRFINLNIGILWISGLLVGILEEIPFRGFILQKLLKHFHFWLANLLTTILFVAIHIPIWLLSQTDMMGSIISISLVSLVLGYLFKECDSLWVPITVHSIFNLATWIGLR</sequence>
<name>A0A934M7P9_9CLOT</name>
<gene>
    <name evidence="3" type="ORF">I6U51_15920</name>
</gene>
<keyword evidence="4" id="KW-1185">Reference proteome</keyword>
<proteinExistence type="predicted"/>
<accession>A0A934M7P9</accession>
<dbReference type="RefSeq" id="WP_211143577.1">
    <property type="nucleotide sequence ID" value="NZ_JAEEGB010000019.1"/>
</dbReference>
<keyword evidence="3" id="KW-0378">Hydrolase</keyword>
<feature type="transmembrane region" description="Helical" evidence="1">
    <location>
        <begin position="6"/>
        <end position="21"/>
    </location>
</feature>
<comment type="caution">
    <text evidence="3">The sequence shown here is derived from an EMBL/GenBank/DDBJ whole genome shotgun (WGS) entry which is preliminary data.</text>
</comment>
<protein>
    <submittedName>
        <fullName evidence="3">CPBP family intramembrane metalloprotease</fullName>
    </submittedName>
</protein>
<dbReference type="Pfam" id="PF02517">
    <property type="entry name" value="Rce1-like"/>
    <property type="match status" value="1"/>
</dbReference>
<dbReference type="GO" id="GO:0008237">
    <property type="term" value="F:metallopeptidase activity"/>
    <property type="evidence" value="ECO:0007669"/>
    <property type="project" value="UniProtKB-KW"/>
</dbReference>
<organism evidence="3 4">
    <name type="scientific">Clostridium aciditolerans</name>
    <dbReference type="NCBI Taxonomy" id="339861"/>
    <lineage>
        <taxon>Bacteria</taxon>
        <taxon>Bacillati</taxon>
        <taxon>Bacillota</taxon>
        <taxon>Clostridia</taxon>
        <taxon>Eubacteriales</taxon>
        <taxon>Clostridiaceae</taxon>
        <taxon>Clostridium</taxon>
    </lineage>
</organism>
<evidence type="ECO:0000313" key="4">
    <source>
        <dbReference type="Proteomes" id="UP000622687"/>
    </source>
</evidence>
<feature type="transmembrane region" description="Helical" evidence="1">
    <location>
        <begin position="67"/>
        <end position="89"/>
    </location>
</feature>
<feature type="transmembrane region" description="Helical" evidence="1">
    <location>
        <begin position="129"/>
        <end position="146"/>
    </location>
</feature>
<dbReference type="PANTHER" id="PTHR39430:SF1">
    <property type="entry name" value="PROTEASE"/>
    <property type="match status" value="1"/>
</dbReference>
<dbReference type="AlphaFoldDB" id="A0A934M7P9"/>
<dbReference type="Proteomes" id="UP000622687">
    <property type="component" value="Unassembled WGS sequence"/>
</dbReference>
<reference evidence="3" key="1">
    <citation type="submission" date="2020-12" db="EMBL/GenBank/DDBJ databases">
        <title>Clostridium thailandense sp. nov., a novel acetogenic bacterium isolated from peat land soil in Thailand.</title>
        <authorList>
            <person name="Chaikitkaew S."/>
            <person name="Birkeland N.K."/>
        </authorList>
    </citation>
    <scope>NUCLEOTIDE SEQUENCE</scope>
    <source>
        <strain evidence="3">DSM 17425</strain>
    </source>
</reference>
<keyword evidence="3" id="KW-0482">Metalloprotease</keyword>
<dbReference type="GO" id="GO:0004175">
    <property type="term" value="F:endopeptidase activity"/>
    <property type="evidence" value="ECO:0007669"/>
    <property type="project" value="UniProtKB-ARBA"/>
</dbReference>
<feature type="domain" description="CAAX prenyl protease 2/Lysostaphin resistance protein A-like" evidence="2">
    <location>
        <begin position="71"/>
        <end position="165"/>
    </location>
</feature>
<dbReference type="InterPro" id="IPR003675">
    <property type="entry name" value="Rce1/LyrA-like_dom"/>
</dbReference>
<evidence type="ECO:0000259" key="2">
    <source>
        <dbReference type="Pfam" id="PF02517"/>
    </source>
</evidence>
<keyword evidence="1" id="KW-1133">Transmembrane helix</keyword>
<feature type="transmembrane region" description="Helical" evidence="1">
    <location>
        <begin position="41"/>
        <end position="61"/>
    </location>
</feature>
<keyword evidence="3" id="KW-0645">Protease</keyword>
<dbReference type="EMBL" id="JAEEGB010000019">
    <property type="protein sequence ID" value="MBI6874171.1"/>
    <property type="molecule type" value="Genomic_DNA"/>
</dbReference>